<dbReference type="eggNOG" id="ENOG502T4VJ">
    <property type="taxonomic scope" value="Eukaryota"/>
</dbReference>
<dbReference type="HOGENOM" id="CLU_574919_0_0_1"/>
<protein>
    <submittedName>
        <fullName evidence="2">Uncharacterized protein</fullName>
    </submittedName>
</protein>
<dbReference type="OrthoDB" id="10504134at2759"/>
<dbReference type="Proteomes" id="UP000008782">
    <property type="component" value="Unassembled WGS sequence"/>
</dbReference>
<reference evidence="3" key="1">
    <citation type="journal article" date="2012" name="Nat. Genet.">
        <title>Lifestyle transitions in plant pathogenic Colletotrichum fungi deciphered by genome and transcriptome analyses.</title>
        <authorList>
            <person name="O'Connell R.J."/>
            <person name="Thon M.R."/>
            <person name="Hacquard S."/>
            <person name="Amyotte S.G."/>
            <person name="Kleemann J."/>
            <person name="Torres M.F."/>
            <person name="Damm U."/>
            <person name="Buiate E.A."/>
            <person name="Epstein L."/>
            <person name="Alkan N."/>
            <person name="Altmueller J."/>
            <person name="Alvarado-Balderrama L."/>
            <person name="Bauser C.A."/>
            <person name="Becker C."/>
            <person name="Birren B.W."/>
            <person name="Chen Z."/>
            <person name="Choi J."/>
            <person name="Crouch J.A."/>
            <person name="Duvick J.P."/>
            <person name="Farman M.A."/>
            <person name="Gan P."/>
            <person name="Heiman D."/>
            <person name="Henrissat B."/>
            <person name="Howard R.J."/>
            <person name="Kabbage M."/>
            <person name="Koch C."/>
            <person name="Kracher B."/>
            <person name="Kubo Y."/>
            <person name="Law A.D."/>
            <person name="Lebrun M.-H."/>
            <person name="Lee Y.-H."/>
            <person name="Miyara I."/>
            <person name="Moore N."/>
            <person name="Neumann U."/>
            <person name="Nordstroem K."/>
            <person name="Panaccione D.G."/>
            <person name="Panstruga R."/>
            <person name="Place M."/>
            <person name="Proctor R.H."/>
            <person name="Prusky D."/>
            <person name="Rech G."/>
            <person name="Reinhardt R."/>
            <person name="Rollins J.A."/>
            <person name="Rounsley S."/>
            <person name="Schardl C.L."/>
            <person name="Schwartz D.C."/>
            <person name="Shenoy N."/>
            <person name="Shirasu K."/>
            <person name="Sikhakolli U.R."/>
            <person name="Stueber K."/>
            <person name="Sukno S.A."/>
            <person name="Sweigard J.A."/>
            <person name="Takano Y."/>
            <person name="Takahara H."/>
            <person name="Trail F."/>
            <person name="van der Does H.C."/>
            <person name="Voll L.M."/>
            <person name="Will I."/>
            <person name="Young S."/>
            <person name="Zeng Q."/>
            <person name="Zhang J."/>
            <person name="Zhou S."/>
            <person name="Dickman M.B."/>
            <person name="Schulze-Lefert P."/>
            <person name="Ver Loren van Themaat E."/>
            <person name="Ma L.-J."/>
            <person name="Vaillancourt L.J."/>
        </authorList>
    </citation>
    <scope>NUCLEOTIDE SEQUENCE [LARGE SCALE GENOMIC DNA]</scope>
    <source>
        <strain evidence="3">M1.001 / M2 / FGSC 10212</strain>
    </source>
</reference>
<name>E3QZ47_COLGM</name>
<keyword evidence="1" id="KW-0812">Transmembrane</keyword>
<evidence type="ECO:0000313" key="2">
    <source>
        <dbReference type="EMBL" id="EFQ36135.1"/>
    </source>
</evidence>
<dbReference type="VEuPathDB" id="FungiDB:GLRG_11279"/>
<proteinExistence type="predicted"/>
<evidence type="ECO:0000313" key="3">
    <source>
        <dbReference type="Proteomes" id="UP000008782"/>
    </source>
</evidence>
<evidence type="ECO:0000256" key="1">
    <source>
        <dbReference type="SAM" id="Phobius"/>
    </source>
</evidence>
<dbReference type="GeneID" id="24416644"/>
<dbReference type="AlphaFoldDB" id="E3QZ47"/>
<accession>E3QZ47</accession>
<keyword evidence="1" id="KW-1133">Transmembrane helix</keyword>
<keyword evidence="1" id="KW-0472">Membrane</keyword>
<sequence length="475" mass="51880">MLGLQAVSWAVAVCARKMAGLLWLVISSRLFLALTAVTLTLSLAFLLFQSWVAWFTELPVISSVLFCARSIAVFLASWRPAQVARLPDNLLGNNANSVTMAFNTSDVTALRIFPHGSDMDKGVRQLSAIPVGAAKAHRGGARPSFHVAVVTLEEVLADATRGSRGSPWLSMSSSLPSAWDESWSRIRSVVAKMCAEEARFAEKAVANGLLVFQHAHALQRELAETPVSHSIALRQKRLQSRWKVALWLEQLWQGLRHWAESCMGRWLMVGGASACQNHLHDPAGQQVDLRLATFGSLVDSALKTLPDLTVSLELGPALEEDVCMMGAMLGNAVEICEGRVARTLEAGRGQKPLLLPGETREAAVLTPDIDTIGAAAYELRYFDVVGRTVCAEAKQAVGTFTATKHSVVWLAKELQAIKAAAVRLRSYLRQEVSGALGGDDDDKNQRASWAENELRVLLVPKLIYGLEQTYFRQED</sequence>
<keyword evidence="3" id="KW-1185">Reference proteome</keyword>
<dbReference type="EMBL" id="GG697410">
    <property type="protein sequence ID" value="EFQ36135.1"/>
    <property type="molecule type" value="Genomic_DNA"/>
</dbReference>
<gene>
    <name evidence="2" type="ORF">GLRG_11279</name>
</gene>
<dbReference type="RefSeq" id="XP_008100155.1">
    <property type="nucleotide sequence ID" value="XM_008101964.1"/>
</dbReference>
<feature type="transmembrane region" description="Helical" evidence="1">
    <location>
        <begin position="31"/>
        <end position="54"/>
    </location>
</feature>
<organism evidence="3">
    <name type="scientific">Colletotrichum graminicola (strain M1.001 / M2 / FGSC 10212)</name>
    <name type="common">Maize anthracnose fungus</name>
    <name type="synonym">Glomerella graminicola</name>
    <dbReference type="NCBI Taxonomy" id="645133"/>
    <lineage>
        <taxon>Eukaryota</taxon>
        <taxon>Fungi</taxon>
        <taxon>Dikarya</taxon>
        <taxon>Ascomycota</taxon>
        <taxon>Pezizomycotina</taxon>
        <taxon>Sordariomycetes</taxon>
        <taxon>Hypocreomycetidae</taxon>
        <taxon>Glomerellales</taxon>
        <taxon>Glomerellaceae</taxon>
        <taxon>Colletotrichum</taxon>
        <taxon>Colletotrichum graminicola species complex</taxon>
    </lineage>
</organism>